<evidence type="ECO:0000256" key="1">
    <source>
        <dbReference type="SAM" id="MobiDB-lite"/>
    </source>
</evidence>
<sequence length="95" mass="10450">MEKRPPDPPDPPDRVSSPVESMDLSTPLLPQPGVKRRLDTVNESLVEPSKKPMTDVRSSVDDVNPGFYSHPSLTGSPKSYLVNDKGPFFSPCFLP</sequence>
<reference evidence="2" key="1">
    <citation type="submission" date="2021-02" db="EMBL/GenBank/DDBJ databases">
        <authorList>
            <person name="Steward A R."/>
        </authorList>
    </citation>
    <scope>NUCLEOTIDE SEQUENCE</scope>
</reference>
<accession>A0A821W5F9</accession>
<evidence type="ECO:0000313" key="2">
    <source>
        <dbReference type="EMBL" id="CAF4918502.1"/>
    </source>
</evidence>
<keyword evidence="3" id="KW-1185">Reference proteome</keyword>
<name>A0A821W5F9_9NEOP</name>
<organism evidence="2 3">
    <name type="scientific">Pieris macdunnoughi</name>
    <dbReference type="NCBI Taxonomy" id="345717"/>
    <lineage>
        <taxon>Eukaryota</taxon>
        <taxon>Metazoa</taxon>
        <taxon>Ecdysozoa</taxon>
        <taxon>Arthropoda</taxon>
        <taxon>Hexapoda</taxon>
        <taxon>Insecta</taxon>
        <taxon>Pterygota</taxon>
        <taxon>Neoptera</taxon>
        <taxon>Endopterygota</taxon>
        <taxon>Lepidoptera</taxon>
        <taxon>Glossata</taxon>
        <taxon>Ditrysia</taxon>
        <taxon>Papilionoidea</taxon>
        <taxon>Pieridae</taxon>
        <taxon>Pierinae</taxon>
        <taxon>Pieris</taxon>
    </lineage>
</organism>
<gene>
    <name evidence="2" type="ORF">PMACD_LOCUS12812</name>
</gene>
<dbReference type="Proteomes" id="UP000663880">
    <property type="component" value="Unassembled WGS sequence"/>
</dbReference>
<protein>
    <submittedName>
        <fullName evidence="2">Uncharacterized protein</fullName>
    </submittedName>
</protein>
<evidence type="ECO:0000313" key="3">
    <source>
        <dbReference type="Proteomes" id="UP000663880"/>
    </source>
</evidence>
<comment type="caution">
    <text evidence="2">The sequence shown here is derived from an EMBL/GenBank/DDBJ whole genome shotgun (WGS) entry which is preliminary data.</text>
</comment>
<dbReference type="EMBL" id="CAJOBZ010000052">
    <property type="protein sequence ID" value="CAF4918502.1"/>
    <property type="molecule type" value="Genomic_DNA"/>
</dbReference>
<feature type="region of interest" description="Disordered" evidence="1">
    <location>
        <begin position="1"/>
        <end position="37"/>
    </location>
</feature>
<dbReference type="AlphaFoldDB" id="A0A821W5F9"/>
<feature type="compositionally biased region" description="Basic and acidic residues" evidence="1">
    <location>
        <begin position="1"/>
        <end position="13"/>
    </location>
</feature>
<proteinExistence type="predicted"/>